<dbReference type="GO" id="GO:0003735">
    <property type="term" value="F:structural constituent of ribosome"/>
    <property type="evidence" value="ECO:0007669"/>
    <property type="project" value="InterPro"/>
</dbReference>
<evidence type="ECO:0000256" key="1">
    <source>
        <dbReference type="ARBA" id="ARBA00009680"/>
    </source>
</evidence>
<evidence type="ECO:0000313" key="7">
    <source>
        <dbReference type="PDB" id="2XZM"/>
    </source>
</evidence>
<sequence length="149" mass="17092">MTIVIRTKKILVNPLLSRRQLSLDVLHPDSPTASKEKIREELAKQLKVDARNVVVYGFSTQYGGGKSTGFALVYDNQQYLLKYEPNYRLRKVKILGEKPNTRRSFKELKRKIKRTSGKAITKLLSEKKGDTWASVQSKKSDHLKNFVAK</sequence>
<keyword evidence="2 4" id="KW-0689">Ribosomal protein</keyword>
<accession>E6PBU2</accession>
<dbReference type="PROSITE" id="PS00529">
    <property type="entry name" value="RIBOSOMAL_S24E"/>
    <property type="match status" value="1"/>
</dbReference>
<dbReference type="PANTHER" id="PTHR10496">
    <property type="entry name" value="40S RIBOSOMAL PROTEIN S24"/>
    <property type="match status" value="1"/>
</dbReference>
<evidence type="ECO:0000256" key="4">
    <source>
        <dbReference type="RuleBase" id="RU004381"/>
    </source>
</evidence>
<dbReference type="PDB" id="2XZN">
    <property type="method" value="X-ray"/>
    <property type="resolution" value="3.93 A"/>
    <property type="chains" value="P=1-149"/>
</dbReference>
<dbReference type="PDB" id="4BTS">
    <property type="method" value="X-ray"/>
    <property type="resolution" value="3.70 A"/>
    <property type="chains" value="AP/BP/CP/DP=1-149"/>
</dbReference>
<comment type="similarity">
    <text evidence="1 4">Belongs to the eukaryotic ribosomal protein eS24 family.</text>
</comment>
<dbReference type="InterPro" id="IPR012678">
    <property type="entry name" value="Ribosomal_uL23/eL15/eS24_sf"/>
</dbReference>
<dbReference type="InterPro" id="IPR001976">
    <property type="entry name" value="Ribosomal_eS24"/>
</dbReference>
<dbReference type="HAMAP" id="MF_00545">
    <property type="entry name" value="Ribosomal_eS24"/>
    <property type="match status" value="1"/>
</dbReference>
<dbReference type="AlphaFoldDB" id="E6PBU2"/>
<name>E6PBU2_TETTH</name>
<dbReference type="GO" id="GO:0006412">
    <property type="term" value="P:translation"/>
    <property type="evidence" value="ECO:0007669"/>
    <property type="project" value="InterPro"/>
</dbReference>
<evidence type="ECO:0000256" key="5">
    <source>
        <dbReference type="RuleBase" id="RU004383"/>
    </source>
</evidence>
<proteinExistence type="evidence at protein level"/>
<dbReference type="Gene3D" id="3.30.70.3370">
    <property type="match status" value="1"/>
</dbReference>
<evidence type="ECO:0007829" key="8">
    <source>
        <dbReference type="PDB" id="4BTS"/>
    </source>
</evidence>
<dbReference type="PDB" id="2XZM">
    <property type="method" value="X-ray"/>
    <property type="resolution" value="3.93 A"/>
    <property type="chains" value="P=1-149"/>
</dbReference>
<reference evidence="8" key="2">
    <citation type="journal article" date="2013" name="Nat. Struct. Mol. Biol.">
        <title>The crystal structure of the eukaryotic 40S ribosomal subunit in complex with eIF1 and eIF1A.</title>
        <authorList>
            <person name="Weisser M."/>
            <person name="Voigts-Hoffmann F."/>
            <person name="Rabl J."/>
            <person name="Leibundgut M."/>
            <person name="Ban N."/>
        </authorList>
    </citation>
    <scope>X-RAY CRYSTALLOGRAPHY (3.70 ANGSTROMS)</scope>
</reference>
<dbReference type="SMR" id="E6PBU2"/>
<dbReference type="SUPFAM" id="SSF54189">
    <property type="entry name" value="Ribosomal proteins S24e, L23 and L15e"/>
    <property type="match status" value="1"/>
</dbReference>
<organism evidence="6">
    <name type="scientific">Tetrahymena thermophila</name>
    <dbReference type="NCBI Taxonomy" id="5911"/>
    <lineage>
        <taxon>Eukaryota</taxon>
        <taxon>Sar</taxon>
        <taxon>Alveolata</taxon>
        <taxon>Ciliophora</taxon>
        <taxon>Intramacronucleata</taxon>
        <taxon>Oligohymenophorea</taxon>
        <taxon>Hymenostomatida</taxon>
        <taxon>Tetrahymenina</taxon>
        <taxon>Tetrahymenidae</taxon>
        <taxon>Tetrahymena</taxon>
    </lineage>
</organism>
<evidence type="ECO:0000313" key="6">
    <source>
        <dbReference type="EMBL" id="DAA33988.1"/>
    </source>
</evidence>
<evidence type="ECO:0000256" key="3">
    <source>
        <dbReference type="ARBA" id="ARBA00023274"/>
    </source>
</evidence>
<dbReference type="InterPro" id="IPR053709">
    <property type="entry name" value="eRP_eS24_sf"/>
</dbReference>
<keyword evidence="3 4" id="KW-0687">Ribonucleoprotein</keyword>
<dbReference type="InterPro" id="IPR018098">
    <property type="entry name" value="Ribosomal_eS24_CS"/>
</dbReference>
<dbReference type="Pfam" id="PF01282">
    <property type="entry name" value="Ribosomal_S24e"/>
    <property type="match status" value="1"/>
</dbReference>
<dbReference type="EMBL" id="BK007931">
    <property type="protein sequence ID" value="DAA33988.1"/>
    <property type="molecule type" value="mRNA"/>
</dbReference>
<dbReference type="OMA" id="IRVKKYM"/>
<dbReference type="PDBsum" id="4BTS"/>
<dbReference type="GO" id="GO:1990904">
    <property type="term" value="C:ribonucleoprotein complex"/>
    <property type="evidence" value="ECO:0007669"/>
    <property type="project" value="UniProtKB-KW"/>
</dbReference>
<dbReference type="GO" id="GO:0005840">
    <property type="term" value="C:ribosome"/>
    <property type="evidence" value="ECO:0007669"/>
    <property type="project" value="UniProtKB-KW"/>
</dbReference>
<protein>
    <recommendedName>
        <fullName evidence="5">40S ribosomal protein S24</fullName>
    </recommendedName>
</protein>
<evidence type="ECO:0000256" key="2">
    <source>
        <dbReference type="ARBA" id="ARBA00022980"/>
    </source>
</evidence>
<keyword evidence="7 8" id="KW-0002">3D-structure</keyword>
<reference evidence="6 7" key="1">
    <citation type="journal article" date="2011" name="Science">
        <title>Crystal structure of the eukaryotic 40S ribosomal subunit in complex with initiation factor 1.</title>
        <authorList>
            <person name="Rabl J."/>
            <person name="Leibundgut M."/>
            <person name="Ataide S.F."/>
            <person name="Haag A."/>
            <person name="Ban N."/>
        </authorList>
    </citation>
    <scope>X-RAY CRYSTALLOGRAPHY (3.93 ANGSTROMS)</scope>
</reference>